<keyword evidence="1" id="KW-0479">Metal-binding</keyword>
<dbReference type="GO" id="GO:0046872">
    <property type="term" value="F:metal ion binding"/>
    <property type="evidence" value="ECO:0007669"/>
    <property type="project" value="UniProtKB-KW"/>
</dbReference>
<dbReference type="InterPro" id="IPR050792">
    <property type="entry name" value="ADP-ribosylglycohydrolase"/>
</dbReference>
<dbReference type="EMBL" id="RBKS01000001">
    <property type="protein sequence ID" value="RKR73492.1"/>
    <property type="molecule type" value="Genomic_DNA"/>
</dbReference>
<proteinExistence type="predicted"/>
<dbReference type="Gene3D" id="1.10.4080.10">
    <property type="entry name" value="ADP-ribosylation/Crystallin J1"/>
    <property type="match status" value="1"/>
</dbReference>
<evidence type="ECO:0000256" key="1">
    <source>
        <dbReference type="PIRSR" id="PIRSR605502-1"/>
    </source>
</evidence>
<comment type="caution">
    <text evidence="2">The sequence shown here is derived from an EMBL/GenBank/DDBJ whole genome shotgun (WGS) entry which is preliminary data.</text>
</comment>
<dbReference type="PANTHER" id="PTHR16222">
    <property type="entry name" value="ADP-RIBOSYLGLYCOHYDROLASE"/>
    <property type="match status" value="1"/>
</dbReference>
<dbReference type="AlphaFoldDB" id="A0A495IC42"/>
<dbReference type="InterPro" id="IPR005502">
    <property type="entry name" value="Ribosyl_crysJ1"/>
</dbReference>
<dbReference type="GO" id="GO:0016787">
    <property type="term" value="F:hydrolase activity"/>
    <property type="evidence" value="ECO:0007669"/>
    <property type="project" value="UniProtKB-KW"/>
</dbReference>
<evidence type="ECO:0000313" key="2">
    <source>
        <dbReference type="EMBL" id="RKR73492.1"/>
    </source>
</evidence>
<protein>
    <submittedName>
        <fullName evidence="2">ADP-ribosylglycohydrolase</fullName>
    </submittedName>
</protein>
<organism evidence="2 3">
    <name type="scientific">Frondihabitans australicus</name>
    <dbReference type="NCBI Taxonomy" id="386892"/>
    <lineage>
        <taxon>Bacteria</taxon>
        <taxon>Bacillati</taxon>
        <taxon>Actinomycetota</taxon>
        <taxon>Actinomycetes</taxon>
        <taxon>Micrococcales</taxon>
        <taxon>Microbacteriaceae</taxon>
        <taxon>Frondihabitans</taxon>
    </lineage>
</organism>
<keyword evidence="1" id="KW-0460">Magnesium</keyword>
<keyword evidence="2" id="KW-0378">Hydrolase</keyword>
<sequence length="340" mass="35187">MIAGYVLEVACASLVNRTIGTAECFFWEVNIKDRMTGVLAGMAAGDALGAGYEFGPALPDDEAVAMRGGGVFNWAPGEWTDDTSMAVPIGRALARGDDLAAPATLGLIVDEWAVWAQTAPDVGNQTRAVLGMLATQGSSEDDARRAAEAVHRSQGQSAGNGSLMRTAPVALGYLDDPAGLASVARRVSDLTHFDPEAGDACVLWCLAIRRAVVDGEHSLRDGLSALPAARQSLWASRIDVAEASQPRDFEHNGWVVEALQGAWSAITHGSSLVDVLSRAVRGGNDTDTVAAIAGGLAGAYYGVGGVPSAWREVLHGWPGLDFGGLVELAGAAALGGAPRR</sequence>
<dbReference type="Pfam" id="PF03747">
    <property type="entry name" value="ADP_ribosyl_GH"/>
    <property type="match status" value="1"/>
</dbReference>
<accession>A0A495IC42</accession>
<gene>
    <name evidence="2" type="ORF">C8E83_0585</name>
</gene>
<dbReference type="InterPro" id="IPR036705">
    <property type="entry name" value="Ribosyl_crysJ1_sf"/>
</dbReference>
<comment type="cofactor">
    <cofactor evidence="1">
        <name>Mg(2+)</name>
        <dbReference type="ChEBI" id="CHEBI:18420"/>
    </cofactor>
    <text evidence="1">Binds 2 magnesium ions per subunit.</text>
</comment>
<feature type="binding site" evidence="1">
    <location>
        <position position="285"/>
    </location>
    <ligand>
        <name>Mg(2+)</name>
        <dbReference type="ChEBI" id="CHEBI:18420"/>
        <label>1</label>
    </ligand>
</feature>
<dbReference type="PANTHER" id="PTHR16222:SF12">
    <property type="entry name" value="ADP-RIBOSYLGLYCOHYDROLASE-RELATED"/>
    <property type="match status" value="1"/>
</dbReference>
<feature type="binding site" evidence="1">
    <location>
        <position position="80"/>
    </location>
    <ligand>
        <name>Mg(2+)</name>
        <dbReference type="ChEBI" id="CHEBI:18420"/>
        <label>1</label>
    </ligand>
</feature>
<dbReference type="SUPFAM" id="SSF101478">
    <property type="entry name" value="ADP-ribosylglycohydrolase"/>
    <property type="match status" value="1"/>
</dbReference>
<feature type="binding site" evidence="1">
    <location>
        <position position="288"/>
    </location>
    <ligand>
        <name>Mg(2+)</name>
        <dbReference type="ChEBI" id="CHEBI:18420"/>
        <label>1</label>
    </ligand>
</feature>
<feature type="binding site" evidence="1">
    <location>
        <position position="81"/>
    </location>
    <ligand>
        <name>Mg(2+)</name>
        <dbReference type="ChEBI" id="CHEBI:18420"/>
        <label>1</label>
    </ligand>
</feature>
<feature type="binding site" evidence="1">
    <location>
        <position position="287"/>
    </location>
    <ligand>
        <name>Mg(2+)</name>
        <dbReference type="ChEBI" id="CHEBI:18420"/>
        <label>1</label>
    </ligand>
</feature>
<feature type="binding site" evidence="1">
    <location>
        <position position="82"/>
    </location>
    <ligand>
        <name>Mg(2+)</name>
        <dbReference type="ChEBI" id="CHEBI:18420"/>
        <label>1</label>
    </ligand>
</feature>
<name>A0A495IC42_9MICO</name>
<keyword evidence="3" id="KW-1185">Reference proteome</keyword>
<reference evidence="2 3" key="1">
    <citation type="submission" date="2018-10" db="EMBL/GenBank/DDBJ databases">
        <title>Sequencing the genomes of 1000 actinobacteria strains.</title>
        <authorList>
            <person name="Klenk H.-P."/>
        </authorList>
    </citation>
    <scope>NUCLEOTIDE SEQUENCE [LARGE SCALE GENOMIC DNA]</scope>
    <source>
        <strain evidence="2 3">DSM 17894</strain>
    </source>
</reference>
<evidence type="ECO:0000313" key="3">
    <source>
        <dbReference type="Proteomes" id="UP000280008"/>
    </source>
</evidence>
<dbReference type="Proteomes" id="UP000280008">
    <property type="component" value="Unassembled WGS sequence"/>
</dbReference>